<keyword evidence="2" id="KW-1185">Reference proteome</keyword>
<evidence type="ECO:0000313" key="1">
    <source>
        <dbReference type="EMBL" id="THG55384.1"/>
    </source>
</evidence>
<comment type="caution">
    <text evidence="1">The sequence shown here is derived from an EMBL/GenBank/DDBJ whole genome shotgun (WGS) entry which is preliminary data.</text>
</comment>
<evidence type="ECO:0000313" key="2">
    <source>
        <dbReference type="Proteomes" id="UP000305401"/>
    </source>
</evidence>
<sequence length="160" mass="17884">MSSLLKIFFVSICTIVYTNINAYTATVEYSKSDSTEIPNTYQKTTNTDSKIYTAAEQMPRFPQGSSALSSYINNSIKYPLSAIEDGIQGHVIIQFVVTDTGKIREVKIARGLSTDIDNEAIRVIKSLPDFIPGRIRGKKVNVWYTLPISFYPPKATPLTY</sequence>
<gene>
    <name evidence="1" type="ORF">E5990_00020</name>
</gene>
<dbReference type="Proteomes" id="UP000305401">
    <property type="component" value="Unassembled WGS sequence"/>
</dbReference>
<protein>
    <submittedName>
        <fullName evidence="1">Energy transducer TonB</fullName>
    </submittedName>
</protein>
<accession>A0AC61S8U3</accession>
<reference evidence="1" key="1">
    <citation type="submission" date="2019-04" db="EMBL/GenBank/DDBJ databases">
        <title>Microbes associate with the intestines of laboratory mice.</title>
        <authorList>
            <person name="Navarre W."/>
            <person name="Wong E."/>
            <person name="Huang K.C."/>
            <person name="Tropini C."/>
            <person name="Ng K."/>
            <person name="Yu B."/>
        </authorList>
    </citation>
    <scope>NUCLEOTIDE SEQUENCE</scope>
    <source>
        <strain evidence="1">NM86_A22</strain>
    </source>
</reference>
<name>A0AC61S8U3_9BACT</name>
<organism evidence="1 2">
    <name type="scientific">Muribaculum caecicola</name>
    <dbReference type="NCBI Taxonomy" id="3038144"/>
    <lineage>
        <taxon>Bacteria</taxon>
        <taxon>Pseudomonadati</taxon>
        <taxon>Bacteroidota</taxon>
        <taxon>Bacteroidia</taxon>
        <taxon>Bacteroidales</taxon>
        <taxon>Muribaculaceae</taxon>
        <taxon>Muribaculum</taxon>
    </lineage>
</organism>
<proteinExistence type="predicted"/>
<dbReference type="EMBL" id="SSTG01000001">
    <property type="protein sequence ID" value="THG55384.1"/>
    <property type="molecule type" value="Genomic_DNA"/>
</dbReference>